<sequence length="453" mass="48024">MSEPMNSPSSVAASAPPPVVRLPLRERARLLSAGELDPEDFSAAADAWACRADERYRACVEMRTGRAGPAGLRVGVKDSIDVAGFATRAGLSGYRRYPARSAACLDGVPPDAIVAKLITPQLGVGIEQRCVNPYFPHLHPAGSSTGSAVAVAAHICDIAVGTDSTGSVRLPANACGVVGLRQTFTADLLNGLFEVSPLMDTPGWFARTVDDLAYAWERFTHGETPTAGDPHGMRIGVPAGWFDDCAAPIAGALGNAVKALAESGQTLVPVELDDLVPGRLAVWEICLRSAWDLFRRRAPYLRDTLDEPTRLALEYGASVTDDRYAELVTALRATRGAVLDRFRRQGVALWLTPTTGRLPRDRRGMPSATSVVPDFTDPQVGRTLDSLAAASFPGLPAITLPVAVDAEHRAPVGLQMIGPPHSEATLIRFAETVSACVGDLDLQPQPVPAAEAE</sequence>
<protein>
    <submittedName>
        <fullName evidence="2">Amidase</fullName>
    </submittedName>
</protein>
<organism evidence="2 3">
    <name type="scientific">Mangrovihabitans endophyticus</name>
    <dbReference type="NCBI Taxonomy" id="1751298"/>
    <lineage>
        <taxon>Bacteria</taxon>
        <taxon>Bacillati</taxon>
        <taxon>Actinomycetota</taxon>
        <taxon>Actinomycetes</taxon>
        <taxon>Micromonosporales</taxon>
        <taxon>Micromonosporaceae</taxon>
        <taxon>Mangrovihabitans</taxon>
    </lineage>
</organism>
<evidence type="ECO:0000313" key="2">
    <source>
        <dbReference type="EMBL" id="GGK73850.1"/>
    </source>
</evidence>
<dbReference type="EMBL" id="BMMX01000001">
    <property type="protein sequence ID" value="GGK73850.1"/>
    <property type="molecule type" value="Genomic_DNA"/>
</dbReference>
<reference evidence="2" key="1">
    <citation type="journal article" date="2014" name="Int. J. Syst. Evol. Microbiol.">
        <title>Complete genome sequence of Corynebacterium casei LMG S-19264T (=DSM 44701T), isolated from a smear-ripened cheese.</title>
        <authorList>
            <consortium name="US DOE Joint Genome Institute (JGI-PGF)"/>
            <person name="Walter F."/>
            <person name="Albersmeier A."/>
            <person name="Kalinowski J."/>
            <person name="Ruckert C."/>
        </authorList>
    </citation>
    <scope>NUCLEOTIDE SEQUENCE</scope>
    <source>
        <strain evidence="2">CGMCC 4.7299</strain>
    </source>
</reference>
<comment type="caution">
    <text evidence="2">The sequence shown here is derived from an EMBL/GenBank/DDBJ whole genome shotgun (WGS) entry which is preliminary data.</text>
</comment>
<dbReference type="Gene3D" id="3.90.1300.10">
    <property type="entry name" value="Amidase signature (AS) domain"/>
    <property type="match status" value="1"/>
</dbReference>
<dbReference type="GO" id="GO:0003824">
    <property type="term" value="F:catalytic activity"/>
    <property type="evidence" value="ECO:0007669"/>
    <property type="project" value="InterPro"/>
</dbReference>
<dbReference type="InterPro" id="IPR023631">
    <property type="entry name" value="Amidase_dom"/>
</dbReference>
<dbReference type="PANTHER" id="PTHR11895:SF67">
    <property type="entry name" value="AMIDASE DOMAIN-CONTAINING PROTEIN"/>
    <property type="match status" value="1"/>
</dbReference>
<dbReference type="PANTHER" id="PTHR11895">
    <property type="entry name" value="TRANSAMIDASE"/>
    <property type="match status" value="1"/>
</dbReference>
<evidence type="ECO:0000313" key="3">
    <source>
        <dbReference type="Proteomes" id="UP000656042"/>
    </source>
</evidence>
<dbReference type="SUPFAM" id="SSF75304">
    <property type="entry name" value="Amidase signature (AS) enzymes"/>
    <property type="match status" value="1"/>
</dbReference>
<feature type="domain" description="Amidase" evidence="1">
    <location>
        <begin position="48"/>
        <end position="426"/>
    </location>
</feature>
<gene>
    <name evidence="2" type="ORF">GCM10012284_04720</name>
</gene>
<evidence type="ECO:0000259" key="1">
    <source>
        <dbReference type="Pfam" id="PF01425"/>
    </source>
</evidence>
<reference evidence="2" key="2">
    <citation type="submission" date="2020-09" db="EMBL/GenBank/DDBJ databases">
        <authorList>
            <person name="Sun Q."/>
            <person name="Zhou Y."/>
        </authorList>
    </citation>
    <scope>NUCLEOTIDE SEQUENCE</scope>
    <source>
        <strain evidence="2">CGMCC 4.7299</strain>
    </source>
</reference>
<dbReference type="Proteomes" id="UP000656042">
    <property type="component" value="Unassembled WGS sequence"/>
</dbReference>
<proteinExistence type="predicted"/>
<accession>A0A8J3BW14</accession>
<dbReference type="InterPro" id="IPR036928">
    <property type="entry name" value="AS_sf"/>
</dbReference>
<dbReference type="Pfam" id="PF01425">
    <property type="entry name" value="Amidase"/>
    <property type="match status" value="1"/>
</dbReference>
<name>A0A8J3BW14_9ACTN</name>
<keyword evidence="3" id="KW-1185">Reference proteome</keyword>
<dbReference type="InterPro" id="IPR000120">
    <property type="entry name" value="Amidase"/>
</dbReference>
<dbReference type="AlphaFoldDB" id="A0A8J3BW14"/>